<evidence type="ECO:0000259" key="1">
    <source>
        <dbReference type="Pfam" id="PF01521"/>
    </source>
</evidence>
<dbReference type="Proteomes" id="UP000215027">
    <property type="component" value="Chromosome I"/>
</dbReference>
<dbReference type="Pfam" id="PF01521">
    <property type="entry name" value="Fe-S_biosyn"/>
    <property type="match status" value="1"/>
</dbReference>
<dbReference type="PANTHER" id="PTHR43011:SF1">
    <property type="entry name" value="IRON-SULFUR CLUSTER ASSEMBLY 2 HOMOLOG, MITOCHONDRIAL"/>
    <property type="match status" value="1"/>
</dbReference>
<proteinExistence type="predicted"/>
<sequence>MMDVQTLEQVETETVILTDAATATVRNLLIQKNVPDYGLRVFVAGGGCSGMQYGMALEAEARNYDHIIEQDGVKVFIDPTSMMYLNHATIDYVDSIMGGGFKIENPNAVTSCGCGSSFKTKESGGYAEAAGGCGCGH</sequence>
<dbReference type="GO" id="GO:0051537">
    <property type="term" value="F:2 iron, 2 sulfur cluster binding"/>
    <property type="evidence" value="ECO:0007669"/>
    <property type="project" value="UniProtKB-ARBA"/>
</dbReference>
<evidence type="ECO:0000313" key="3">
    <source>
        <dbReference type="Proteomes" id="UP000215027"/>
    </source>
</evidence>
<dbReference type="InterPro" id="IPR035903">
    <property type="entry name" value="HesB-like_dom_sf"/>
</dbReference>
<dbReference type="InterPro" id="IPR000361">
    <property type="entry name" value="ATAP_core_dom"/>
</dbReference>
<dbReference type="InterPro" id="IPR017870">
    <property type="entry name" value="FeS_cluster_insertion_CS"/>
</dbReference>
<name>A0A160T5P3_9CHLR</name>
<dbReference type="EMBL" id="LN890655">
    <property type="protein sequence ID" value="CUS05264.2"/>
    <property type="molecule type" value="Genomic_DNA"/>
</dbReference>
<organism evidence="2 3">
    <name type="scientific">Candidatus Promineifilum breve</name>
    <dbReference type="NCBI Taxonomy" id="1806508"/>
    <lineage>
        <taxon>Bacteria</taxon>
        <taxon>Bacillati</taxon>
        <taxon>Chloroflexota</taxon>
        <taxon>Ardenticatenia</taxon>
        <taxon>Candidatus Promineifilales</taxon>
        <taxon>Candidatus Promineifilaceae</taxon>
        <taxon>Candidatus Promineifilum</taxon>
    </lineage>
</organism>
<dbReference type="RefSeq" id="WP_162292503.1">
    <property type="nucleotide sequence ID" value="NZ_LN890655.1"/>
</dbReference>
<dbReference type="Gene3D" id="2.60.300.12">
    <property type="entry name" value="HesB-like domain"/>
    <property type="match status" value="1"/>
</dbReference>
<accession>A0A160T5P3</accession>
<dbReference type="NCBIfam" id="TIGR00049">
    <property type="entry name" value="iron-sulfur cluster assembly accessory protein"/>
    <property type="match status" value="1"/>
</dbReference>
<dbReference type="InterPro" id="IPR016092">
    <property type="entry name" value="ATAP"/>
</dbReference>
<dbReference type="NCBIfam" id="NF010147">
    <property type="entry name" value="PRK13623.1"/>
    <property type="match status" value="1"/>
</dbReference>
<dbReference type="GO" id="GO:0005506">
    <property type="term" value="F:iron ion binding"/>
    <property type="evidence" value="ECO:0007669"/>
    <property type="project" value="TreeGrafter"/>
</dbReference>
<protein>
    <submittedName>
        <fullName evidence="2">Iron-sulfur cluster assembly accessory protein</fullName>
    </submittedName>
</protein>
<feature type="domain" description="Core" evidence="1">
    <location>
        <begin position="17"/>
        <end position="115"/>
    </location>
</feature>
<dbReference type="KEGG" id="pbf:CFX0092_A3386"/>
<gene>
    <name evidence="2" type="ORF">CFX0092_A3386</name>
</gene>
<dbReference type="PROSITE" id="PS01152">
    <property type="entry name" value="HESB"/>
    <property type="match status" value="1"/>
</dbReference>
<dbReference type="PANTHER" id="PTHR43011">
    <property type="entry name" value="IRON-SULFUR CLUSTER ASSEMBLY 2 HOMOLOG, MITOCHONDRIAL"/>
    <property type="match status" value="1"/>
</dbReference>
<dbReference type="SUPFAM" id="SSF89360">
    <property type="entry name" value="HesB-like domain"/>
    <property type="match status" value="1"/>
</dbReference>
<dbReference type="GO" id="GO:0016226">
    <property type="term" value="P:iron-sulfur cluster assembly"/>
    <property type="evidence" value="ECO:0007669"/>
    <property type="project" value="InterPro"/>
</dbReference>
<reference evidence="2" key="1">
    <citation type="submission" date="2016-01" db="EMBL/GenBank/DDBJ databases">
        <authorList>
            <person name="Mcilroy J.S."/>
            <person name="Karst M S."/>
            <person name="Albertsen M."/>
        </authorList>
    </citation>
    <scope>NUCLEOTIDE SEQUENCE</scope>
    <source>
        <strain evidence="2">Cfx-K</strain>
    </source>
</reference>
<dbReference type="GO" id="GO:0051539">
    <property type="term" value="F:4 iron, 4 sulfur cluster binding"/>
    <property type="evidence" value="ECO:0007669"/>
    <property type="project" value="TreeGrafter"/>
</dbReference>
<dbReference type="AlphaFoldDB" id="A0A160T5P3"/>
<keyword evidence="3" id="KW-1185">Reference proteome</keyword>
<evidence type="ECO:0000313" key="2">
    <source>
        <dbReference type="EMBL" id="CUS05264.2"/>
    </source>
</evidence>